<evidence type="ECO:0000256" key="1">
    <source>
        <dbReference type="SAM" id="Coils"/>
    </source>
</evidence>
<reference evidence="3" key="1">
    <citation type="journal article" date="2020" name="Nature">
        <title>Giant virus diversity and host interactions through global metagenomics.</title>
        <authorList>
            <person name="Schulz F."/>
            <person name="Roux S."/>
            <person name="Paez-Espino D."/>
            <person name="Jungbluth S."/>
            <person name="Walsh D.A."/>
            <person name="Denef V.J."/>
            <person name="McMahon K.D."/>
            <person name="Konstantinidis K.T."/>
            <person name="Eloe-Fadrosh E.A."/>
            <person name="Kyrpides N.C."/>
            <person name="Woyke T."/>
        </authorList>
    </citation>
    <scope>NUCLEOTIDE SEQUENCE</scope>
    <source>
        <strain evidence="3">GVMAG-M-3300027747-57</strain>
    </source>
</reference>
<organism evidence="3">
    <name type="scientific">viral metagenome</name>
    <dbReference type="NCBI Taxonomy" id="1070528"/>
    <lineage>
        <taxon>unclassified sequences</taxon>
        <taxon>metagenomes</taxon>
        <taxon>organismal metagenomes</taxon>
    </lineage>
</organism>
<dbReference type="EMBL" id="MN740431">
    <property type="protein sequence ID" value="QHU06201.1"/>
    <property type="molecule type" value="Genomic_DNA"/>
</dbReference>
<dbReference type="AlphaFoldDB" id="A0A6C0JMV8"/>
<evidence type="ECO:0000313" key="3">
    <source>
        <dbReference type="EMBL" id="QHU06201.1"/>
    </source>
</evidence>
<accession>A0A6C0JMV8</accession>
<sequence>MADINIIDLIEKNPVNSLTTTYQNKLLNKIKDTFTGNEQQLFIASFYCYLNYNQKTDFVIDLDDIWKWLGFSQKVKAKCLLENNFKLDIDYKKSLSLEVKRCPGSKGGHNKETFLMTVKTFKSFCLKADTKKADEIHEYYMKLEETLHEVINEETTELKNQLENVLITSEKQTTELKNQLENVLITTEKEKDTLKERTLLDQFPKNTQCIYYGKIDNKSVTNEPLVKFGYSNELNRRVDEHKKNFTNFTLVNAFKVTNQIQIENAIKKHEILKKKRRNILIENINFTELLSIKDITFENLDKMIKDIIKENEYNLENYKLLIEKYDQLEYNFMKLENQMKTKDKEIENLKEKLANYKPDITNESKHVGGDFNITKYGYFLYAFEYDNLRYKCSIVRQSGLDILTDTLKKSHSKGEMKYFTKVSYPFTEKIMIFIMKSSLCFLGNGKFEGTFEDVKKAIDLSIRVEKLLIDNSKNLDQLSDVIIGIDNQLANTNKIENPEVPIVRKSRRAIDQIDPVTNKVIVSYESIEAAGRALGLTTGTAIGIALRNKTLCRSFLWRYSGISRDDQYSDQPVIKICCSTGEKTHFNNMADAARDVNISAPGLRNRILTNVHADNHHWVFDKTTHYS</sequence>
<keyword evidence="1" id="KW-0175">Coiled coil</keyword>
<evidence type="ECO:0000259" key="2">
    <source>
        <dbReference type="Pfam" id="PF10553"/>
    </source>
</evidence>
<name>A0A6C0JMV8_9ZZZZ</name>
<dbReference type="InterPro" id="IPR018879">
    <property type="entry name" value="MSV199_dom"/>
</dbReference>
<feature type="coiled-coil region" evidence="1">
    <location>
        <begin position="152"/>
        <end position="197"/>
    </location>
</feature>
<proteinExistence type="predicted"/>
<protein>
    <recommendedName>
        <fullName evidence="2">MSV199 domain-containing protein</fullName>
    </recommendedName>
</protein>
<feature type="domain" description="MSV199" evidence="2">
    <location>
        <begin position="93"/>
        <end position="147"/>
    </location>
</feature>
<dbReference type="Pfam" id="PF10553">
    <property type="entry name" value="MSV199"/>
    <property type="match status" value="1"/>
</dbReference>
<feature type="coiled-coil region" evidence="1">
    <location>
        <begin position="318"/>
        <end position="352"/>
    </location>
</feature>